<dbReference type="GO" id="GO:0016491">
    <property type="term" value="F:oxidoreductase activity"/>
    <property type="evidence" value="ECO:0007669"/>
    <property type="project" value="UniProtKB-KW"/>
</dbReference>
<evidence type="ECO:0000256" key="2">
    <source>
        <dbReference type="ARBA" id="ARBA00022857"/>
    </source>
</evidence>
<dbReference type="EC" id="1.7.-.-" evidence="4"/>
<dbReference type="PANTHER" id="PTHR42748:SF7">
    <property type="entry name" value="NMRA LIKE REDOX SENSOR 1-RELATED"/>
    <property type="match status" value="1"/>
</dbReference>
<dbReference type="PANTHER" id="PTHR42748">
    <property type="entry name" value="NITROGEN METABOLITE REPRESSION PROTEIN NMRA FAMILY MEMBER"/>
    <property type="match status" value="1"/>
</dbReference>
<name>A0A377V2B5_KLEPN</name>
<dbReference type="SUPFAM" id="SSF51735">
    <property type="entry name" value="NAD(P)-binding Rossmann-fold domains"/>
    <property type="match status" value="1"/>
</dbReference>
<dbReference type="Gene3D" id="3.40.50.720">
    <property type="entry name" value="NAD(P)-binding Rossmann-like Domain"/>
    <property type="match status" value="1"/>
</dbReference>
<reference evidence="4 5" key="1">
    <citation type="submission" date="2018-06" db="EMBL/GenBank/DDBJ databases">
        <authorList>
            <consortium name="Pathogen Informatics"/>
            <person name="Doyle S."/>
        </authorList>
    </citation>
    <scope>NUCLEOTIDE SEQUENCE [LARGE SCALE GENOMIC DNA]</scope>
    <source>
        <strain evidence="4 5">NCTC13443</strain>
    </source>
</reference>
<dbReference type="AlphaFoldDB" id="A0A377V2B5"/>
<evidence type="ECO:0000313" key="5">
    <source>
        <dbReference type="Proteomes" id="UP000255518"/>
    </source>
</evidence>
<dbReference type="Pfam" id="PF05368">
    <property type="entry name" value="NmrA"/>
    <property type="match status" value="1"/>
</dbReference>
<accession>A0A377V2B5</accession>
<feature type="domain" description="NmrA-like" evidence="3">
    <location>
        <begin position="5"/>
        <end position="115"/>
    </location>
</feature>
<keyword evidence="2" id="KW-0521">NADP</keyword>
<proteinExistence type="inferred from homology"/>
<dbReference type="InterPro" id="IPR036291">
    <property type="entry name" value="NAD(P)-bd_dom_sf"/>
</dbReference>
<keyword evidence="4" id="KW-0560">Oxidoreductase</keyword>
<protein>
    <submittedName>
        <fullName evidence="4">NmrA family protein</fullName>
        <ecNumber evidence="4">1.7.-.-</ecNumber>
    </submittedName>
</protein>
<sequence length="128" mass="13078">MNNAQSVLVFGATGQQGGSVARALLHRGWRVRALVRDPFSAGAAALAARGAELVVGTFEDRAAMRSAMAGVDGVFSVQPSSPGGTVTDEQEVRYGITIADLAVECGVKHLVYSSGSATGETPTGRSAL</sequence>
<organism evidence="4 5">
    <name type="scientific">Klebsiella pneumoniae</name>
    <dbReference type="NCBI Taxonomy" id="573"/>
    <lineage>
        <taxon>Bacteria</taxon>
        <taxon>Pseudomonadati</taxon>
        <taxon>Pseudomonadota</taxon>
        <taxon>Gammaproteobacteria</taxon>
        <taxon>Enterobacterales</taxon>
        <taxon>Enterobacteriaceae</taxon>
        <taxon>Klebsiella/Raoultella group</taxon>
        <taxon>Klebsiella</taxon>
        <taxon>Klebsiella pneumoniae complex</taxon>
    </lineage>
</organism>
<gene>
    <name evidence="4" type="primary">azoB</name>
    <name evidence="4" type="ORF">NCTC13443_03498</name>
</gene>
<dbReference type="Proteomes" id="UP000255518">
    <property type="component" value="Unassembled WGS sequence"/>
</dbReference>
<comment type="similarity">
    <text evidence="1">Belongs to the NmrA-type oxidoreductase family.</text>
</comment>
<dbReference type="InterPro" id="IPR008030">
    <property type="entry name" value="NmrA-like"/>
</dbReference>
<dbReference type="EMBL" id="UGKT01000001">
    <property type="protein sequence ID" value="STT03136.1"/>
    <property type="molecule type" value="Genomic_DNA"/>
</dbReference>
<evidence type="ECO:0000259" key="3">
    <source>
        <dbReference type="Pfam" id="PF05368"/>
    </source>
</evidence>
<evidence type="ECO:0000256" key="1">
    <source>
        <dbReference type="ARBA" id="ARBA00006328"/>
    </source>
</evidence>
<dbReference type="InterPro" id="IPR051164">
    <property type="entry name" value="NmrA-like_oxidored"/>
</dbReference>
<evidence type="ECO:0000313" key="4">
    <source>
        <dbReference type="EMBL" id="STT03136.1"/>
    </source>
</evidence>